<comment type="caution">
    <text evidence="3">The sequence shown here is derived from an EMBL/GenBank/DDBJ whole genome shotgun (WGS) entry which is preliminary data.</text>
</comment>
<evidence type="ECO:0000313" key="3">
    <source>
        <dbReference type="EMBL" id="MDP9902958.1"/>
    </source>
</evidence>
<name>A0ABT9SGN4_9BURK</name>
<proteinExistence type="predicted"/>
<dbReference type="Gene3D" id="3.40.50.300">
    <property type="entry name" value="P-loop containing nucleotide triphosphate hydrolases"/>
    <property type="match status" value="1"/>
</dbReference>
<accession>A0ABT9SGN4</accession>
<dbReference type="EMBL" id="JAUSRO010000025">
    <property type="protein sequence ID" value="MDP9902958.1"/>
    <property type="molecule type" value="Genomic_DNA"/>
</dbReference>
<dbReference type="Pfam" id="PF13166">
    <property type="entry name" value="AAA_13"/>
    <property type="match status" value="1"/>
</dbReference>
<dbReference type="InterPro" id="IPR027417">
    <property type="entry name" value="P-loop_NTPase"/>
</dbReference>
<sequence>MHSTLMAPIGPLDFPSFDLTDFTSRVLDKVQQNVIAQALASLVDNTELASWVQHGLGIHGDDATTCRFCESPMPHGRIASLRNHFNDRVEKLQHELMTLRSEARSFIEALRQLTASIPVAELLYPHLRWQYKLHIEQVEAFGTLMASYLRRLLRLIRAKLNSPFAAVNIQSNEFHSEQDDESDEVWSDRLLEAHMETAYTNVAAIFEITKHISEHNKLSANFQAEASAARAALEADEVLKALPDWRQLENAVDEAETTCVSKGALLDKLKIDVSALAASIKDHRPAAAQLTAQMTEYLGRKELTFEFKDTGYLIRRNGEPALHLSEGERTAIAFVYFLNSLTDESFERRKGVVVIDDPVSSLDQNSLYCAFGYMQEHTVGVEQLIVLTHNFSFFRLVKNWFNHEGGSKALRNKVYVPEESKFAQFYMLRSKGEGVDRTSRLTALDPLLHKHESEYHYLFSKVVEASKIEGEANLEEMYGMPNIARRLVEGFLAFRVPGGGELRQTVRKLKGDVATHARIVRFLNAHSHKDRMDDSEGDASLLSETPAIMRTVLGYIELNDKEHYDKMVELMPVAEQPVSAMPQGQ</sequence>
<reference evidence="3 4" key="1">
    <citation type="submission" date="2023-07" db="EMBL/GenBank/DDBJ databases">
        <title>Sorghum-associated microbial communities from plants grown in Nebraska, USA.</title>
        <authorList>
            <person name="Schachtman D."/>
        </authorList>
    </citation>
    <scope>NUCLEOTIDE SEQUENCE [LARGE SCALE GENOMIC DNA]</scope>
    <source>
        <strain evidence="3 4">DS1607</strain>
    </source>
</reference>
<evidence type="ECO:0000313" key="4">
    <source>
        <dbReference type="Proteomes" id="UP001226867"/>
    </source>
</evidence>
<evidence type="ECO:0000256" key="1">
    <source>
        <dbReference type="SAM" id="Coils"/>
    </source>
</evidence>
<feature type="domain" description="Protein CR006 P-loop" evidence="2">
    <location>
        <begin position="6"/>
        <end position="553"/>
    </location>
</feature>
<gene>
    <name evidence="3" type="ORF">J2W36_005239</name>
</gene>
<feature type="coiled-coil region" evidence="1">
    <location>
        <begin position="82"/>
        <end position="109"/>
    </location>
</feature>
<keyword evidence="4" id="KW-1185">Reference proteome</keyword>
<organism evidence="3 4">
    <name type="scientific">Variovorax ginsengisoli</name>
    <dbReference type="NCBI Taxonomy" id="363844"/>
    <lineage>
        <taxon>Bacteria</taxon>
        <taxon>Pseudomonadati</taxon>
        <taxon>Pseudomonadota</taxon>
        <taxon>Betaproteobacteria</taxon>
        <taxon>Burkholderiales</taxon>
        <taxon>Comamonadaceae</taxon>
        <taxon>Variovorax</taxon>
    </lineage>
</organism>
<dbReference type="Proteomes" id="UP001226867">
    <property type="component" value="Unassembled WGS sequence"/>
</dbReference>
<protein>
    <submittedName>
        <fullName evidence="3">Wobble nucleotide-excising tRNase</fullName>
    </submittedName>
</protein>
<dbReference type="SUPFAM" id="SSF52540">
    <property type="entry name" value="P-loop containing nucleoside triphosphate hydrolases"/>
    <property type="match status" value="1"/>
</dbReference>
<dbReference type="InterPro" id="IPR026866">
    <property type="entry name" value="CR006_AAA"/>
</dbReference>
<evidence type="ECO:0000259" key="2">
    <source>
        <dbReference type="Pfam" id="PF13166"/>
    </source>
</evidence>
<keyword evidence="1" id="KW-0175">Coiled coil</keyword>